<reference evidence="4" key="1">
    <citation type="journal article" date="2019" name="Int. J. Syst. Evol. Microbiol.">
        <title>The Global Catalogue of Microorganisms (GCM) 10K type strain sequencing project: providing services to taxonomists for standard genome sequencing and annotation.</title>
        <authorList>
            <consortium name="The Broad Institute Genomics Platform"/>
            <consortium name="The Broad Institute Genome Sequencing Center for Infectious Disease"/>
            <person name="Wu L."/>
            <person name="Ma J."/>
        </authorList>
    </citation>
    <scope>NUCLEOTIDE SEQUENCE [LARGE SCALE GENOMIC DNA]</scope>
    <source>
        <strain evidence="4">NBRC 103632</strain>
    </source>
</reference>
<gene>
    <name evidence="3" type="ORF">GCM10007890_57050</name>
</gene>
<dbReference type="PANTHER" id="PTHR36933">
    <property type="entry name" value="SLL0788 PROTEIN"/>
    <property type="match status" value="1"/>
</dbReference>
<proteinExistence type="predicted"/>
<dbReference type="Pfam" id="PF03713">
    <property type="entry name" value="DUF305"/>
    <property type="match status" value="1"/>
</dbReference>
<feature type="transmembrane region" description="Helical" evidence="1">
    <location>
        <begin position="82"/>
        <end position="105"/>
    </location>
</feature>
<dbReference type="AlphaFoldDB" id="A0AA37WTW6"/>
<dbReference type="EMBL" id="BSPL01000029">
    <property type="protein sequence ID" value="GLS73690.1"/>
    <property type="molecule type" value="Genomic_DNA"/>
</dbReference>
<name>A0AA37WTW6_9HYPH</name>
<feature type="domain" description="DUF305" evidence="2">
    <location>
        <begin position="226"/>
        <end position="368"/>
    </location>
</feature>
<accession>A0AA37WTW6</accession>
<keyword evidence="4" id="KW-1185">Reference proteome</keyword>
<evidence type="ECO:0000313" key="3">
    <source>
        <dbReference type="EMBL" id="GLS73690.1"/>
    </source>
</evidence>
<keyword evidence="1" id="KW-0472">Membrane</keyword>
<evidence type="ECO:0000313" key="4">
    <source>
        <dbReference type="Proteomes" id="UP001157440"/>
    </source>
</evidence>
<keyword evidence="1" id="KW-1133">Transmembrane helix</keyword>
<organism evidence="3 4">
    <name type="scientific">Methylobacterium tardum</name>
    <dbReference type="NCBI Taxonomy" id="374432"/>
    <lineage>
        <taxon>Bacteria</taxon>
        <taxon>Pseudomonadati</taxon>
        <taxon>Pseudomonadota</taxon>
        <taxon>Alphaproteobacteria</taxon>
        <taxon>Hyphomicrobiales</taxon>
        <taxon>Methylobacteriaceae</taxon>
        <taxon>Methylobacterium</taxon>
    </lineage>
</organism>
<protein>
    <recommendedName>
        <fullName evidence="2">DUF305 domain-containing protein</fullName>
    </recommendedName>
</protein>
<dbReference type="Gene3D" id="1.20.1260.10">
    <property type="match status" value="1"/>
</dbReference>
<sequence length="401" mass="44058">MADPVGDGDPSVSGIVRRLWSSQAGINWRAAALLGLFSSTFSTLVSQFTATRIGRDAVVDWMVVAAIPMRDAALQVEPSWPVILTGILFHQWADFSWALVFFGLFARWTAGLRPWTILLIAPVWALFTSASEWLFLVPLLPFWQPIFPLEQPYWIGFLVHLTSASLYPLFPYLRDTVAGRRPSAHGRFAAVWSGGAILGVFALGTLALLGWQGREIPWTGHDPAYDQDYMRRMMAHHAQGIALAKLGAERAQDSHLRSLARLIAAAQTGENTVFDQWWRSWFGDASQICALAERDSMPGMLDPGQIEALRGLDGPAFDARFVALMTFHHAGAIAMADDAMRQADDLRLRIMAQGIRHEQRGEIALMHGLEGLAAVQMALGDLVLPAGRAAPEQAAGQRPSP</sequence>
<dbReference type="InterPro" id="IPR005183">
    <property type="entry name" value="DUF305_CopM-like"/>
</dbReference>
<keyword evidence="1" id="KW-0812">Transmembrane</keyword>
<feature type="transmembrane region" description="Helical" evidence="1">
    <location>
        <begin position="117"/>
        <end position="140"/>
    </location>
</feature>
<dbReference type="Proteomes" id="UP001157440">
    <property type="component" value="Unassembled WGS sequence"/>
</dbReference>
<dbReference type="PANTHER" id="PTHR36933:SF1">
    <property type="entry name" value="SLL0788 PROTEIN"/>
    <property type="match status" value="1"/>
</dbReference>
<dbReference type="InterPro" id="IPR012347">
    <property type="entry name" value="Ferritin-like"/>
</dbReference>
<feature type="transmembrane region" description="Helical" evidence="1">
    <location>
        <begin position="190"/>
        <end position="211"/>
    </location>
</feature>
<evidence type="ECO:0000259" key="2">
    <source>
        <dbReference type="Pfam" id="PF03713"/>
    </source>
</evidence>
<evidence type="ECO:0000256" key="1">
    <source>
        <dbReference type="SAM" id="Phobius"/>
    </source>
</evidence>
<comment type="caution">
    <text evidence="3">The sequence shown here is derived from an EMBL/GenBank/DDBJ whole genome shotgun (WGS) entry which is preliminary data.</text>
</comment>
<feature type="transmembrane region" description="Helical" evidence="1">
    <location>
        <begin position="152"/>
        <end position="170"/>
    </location>
</feature>